<keyword evidence="9" id="KW-0902">Two-component regulatory system</keyword>
<dbReference type="InterPro" id="IPR004358">
    <property type="entry name" value="Sig_transdc_His_kin-like_C"/>
</dbReference>
<evidence type="ECO:0000259" key="13">
    <source>
        <dbReference type="PROSITE" id="PS50885"/>
    </source>
</evidence>
<dbReference type="CDD" id="cd00075">
    <property type="entry name" value="HATPase"/>
    <property type="match status" value="1"/>
</dbReference>
<dbReference type="Pfam" id="PF00512">
    <property type="entry name" value="HisKA"/>
    <property type="match status" value="1"/>
</dbReference>
<keyword evidence="8 11" id="KW-1133">Transmembrane helix</keyword>
<evidence type="ECO:0000256" key="4">
    <source>
        <dbReference type="ARBA" id="ARBA00022553"/>
    </source>
</evidence>
<accession>A0ABN1NI87</accession>
<keyword evidence="10 11" id="KW-0472">Membrane</keyword>
<evidence type="ECO:0000256" key="1">
    <source>
        <dbReference type="ARBA" id="ARBA00000085"/>
    </source>
</evidence>
<dbReference type="Pfam" id="PF02518">
    <property type="entry name" value="HATPase_c"/>
    <property type="match status" value="1"/>
</dbReference>
<dbReference type="Pfam" id="PF00672">
    <property type="entry name" value="HAMP"/>
    <property type="match status" value="1"/>
</dbReference>
<dbReference type="PROSITE" id="PS50885">
    <property type="entry name" value="HAMP"/>
    <property type="match status" value="1"/>
</dbReference>
<dbReference type="Gene3D" id="3.30.565.10">
    <property type="entry name" value="Histidine kinase-like ATPase, C-terminal domain"/>
    <property type="match status" value="1"/>
</dbReference>
<dbReference type="InterPro" id="IPR003594">
    <property type="entry name" value="HATPase_dom"/>
</dbReference>
<keyword evidence="4" id="KW-0597">Phosphoprotein</keyword>
<dbReference type="EC" id="2.7.13.3" evidence="3"/>
<evidence type="ECO:0000256" key="6">
    <source>
        <dbReference type="ARBA" id="ARBA00022692"/>
    </source>
</evidence>
<evidence type="ECO:0000256" key="2">
    <source>
        <dbReference type="ARBA" id="ARBA00004236"/>
    </source>
</evidence>
<dbReference type="InterPro" id="IPR036890">
    <property type="entry name" value="HATPase_C_sf"/>
</dbReference>
<dbReference type="InterPro" id="IPR036097">
    <property type="entry name" value="HisK_dim/P_sf"/>
</dbReference>
<dbReference type="PRINTS" id="PR00344">
    <property type="entry name" value="BCTRLSENSOR"/>
</dbReference>
<evidence type="ECO:0000259" key="12">
    <source>
        <dbReference type="PROSITE" id="PS50109"/>
    </source>
</evidence>
<dbReference type="InterPro" id="IPR003661">
    <property type="entry name" value="HisK_dim/P_dom"/>
</dbReference>
<comment type="caution">
    <text evidence="14">The sequence shown here is derived from an EMBL/GenBank/DDBJ whole genome shotgun (WGS) entry which is preliminary data.</text>
</comment>
<dbReference type="PANTHER" id="PTHR45436">
    <property type="entry name" value="SENSOR HISTIDINE KINASE YKOH"/>
    <property type="match status" value="1"/>
</dbReference>
<dbReference type="PROSITE" id="PS50109">
    <property type="entry name" value="HIS_KIN"/>
    <property type="match status" value="1"/>
</dbReference>
<dbReference type="EMBL" id="BAAAHP010000315">
    <property type="protein sequence ID" value="GAA0907856.1"/>
    <property type="molecule type" value="Genomic_DNA"/>
</dbReference>
<dbReference type="InterPro" id="IPR003660">
    <property type="entry name" value="HAMP_dom"/>
</dbReference>
<dbReference type="PANTHER" id="PTHR45436:SF5">
    <property type="entry name" value="SENSOR HISTIDINE KINASE TRCS"/>
    <property type="match status" value="1"/>
</dbReference>
<evidence type="ECO:0000256" key="7">
    <source>
        <dbReference type="ARBA" id="ARBA00022777"/>
    </source>
</evidence>
<comment type="subcellular location">
    <subcellularLocation>
        <location evidence="2">Cell membrane</location>
    </subcellularLocation>
</comment>
<dbReference type="GO" id="GO:0016301">
    <property type="term" value="F:kinase activity"/>
    <property type="evidence" value="ECO:0007669"/>
    <property type="project" value="UniProtKB-KW"/>
</dbReference>
<dbReference type="InterPro" id="IPR005467">
    <property type="entry name" value="His_kinase_dom"/>
</dbReference>
<feature type="domain" description="Histidine kinase" evidence="12">
    <location>
        <begin position="256"/>
        <end position="468"/>
    </location>
</feature>
<feature type="domain" description="HAMP" evidence="13">
    <location>
        <begin position="181"/>
        <end position="241"/>
    </location>
</feature>
<dbReference type="SMART" id="SM00304">
    <property type="entry name" value="HAMP"/>
    <property type="match status" value="1"/>
</dbReference>
<evidence type="ECO:0000256" key="9">
    <source>
        <dbReference type="ARBA" id="ARBA00023012"/>
    </source>
</evidence>
<evidence type="ECO:0000256" key="11">
    <source>
        <dbReference type="SAM" id="Phobius"/>
    </source>
</evidence>
<dbReference type="CDD" id="cd00082">
    <property type="entry name" value="HisKA"/>
    <property type="match status" value="1"/>
</dbReference>
<dbReference type="Gene3D" id="6.10.340.10">
    <property type="match status" value="1"/>
</dbReference>
<dbReference type="Proteomes" id="UP001499967">
    <property type="component" value="Unassembled WGS sequence"/>
</dbReference>
<evidence type="ECO:0000313" key="15">
    <source>
        <dbReference type="Proteomes" id="UP001499967"/>
    </source>
</evidence>
<dbReference type="CDD" id="cd06225">
    <property type="entry name" value="HAMP"/>
    <property type="match status" value="1"/>
</dbReference>
<gene>
    <name evidence="14" type="ORF">GCM10009559_76760</name>
</gene>
<dbReference type="SMART" id="SM00388">
    <property type="entry name" value="HisKA"/>
    <property type="match status" value="1"/>
</dbReference>
<evidence type="ECO:0000256" key="8">
    <source>
        <dbReference type="ARBA" id="ARBA00022989"/>
    </source>
</evidence>
<evidence type="ECO:0000256" key="5">
    <source>
        <dbReference type="ARBA" id="ARBA00022679"/>
    </source>
</evidence>
<keyword evidence="15" id="KW-1185">Reference proteome</keyword>
<organism evidence="14 15">
    <name type="scientific">Pseudonocardia zijingensis</name>
    <dbReference type="NCBI Taxonomy" id="153376"/>
    <lineage>
        <taxon>Bacteria</taxon>
        <taxon>Bacillati</taxon>
        <taxon>Actinomycetota</taxon>
        <taxon>Actinomycetes</taxon>
        <taxon>Pseudonocardiales</taxon>
        <taxon>Pseudonocardiaceae</taxon>
        <taxon>Pseudonocardia</taxon>
    </lineage>
</organism>
<dbReference type="InterPro" id="IPR050428">
    <property type="entry name" value="TCS_sensor_his_kinase"/>
</dbReference>
<keyword evidence="7 14" id="KW-0418">Kinase</keyword>
<keyword evidence="5" id="KW-0808">Transferase</keyword>
<name>A0ABN1NI87_9PSEU</name>
<reference evidence="14 15" key="1">
    <citation type="journal article" date="2019" name="Int. J. Syst. Evol. Microbiol.">
        <title>The Global Catalogue of Microorganisms (GCM) 10K type strain sequencing project: providing services to taxonomists for standard genome sequencing and annotation.</title>
        <authorList>
            <consortium name="The Broad Institute Genomics Platform"/>
            <consortium name="The Broad Institute Genome Sequencing Center for Infectious Disease"/>
            <person name="Wu L."/>
            <person name="Ma J."/>
        </authorList>
    </citation>
    <scope>NUCLEOTIDE SEQUENCE [LARGE SCALE GENOMIC DNA]</scope>
    <source>
        <strain evidence="14 15">JCM 11117</strain>
    </source>
</reference>
<dbReference type="SMART" id="SM00387">
    <property type="entry name" value="HATPase_c"/>
    <property type="match status" value="1"/>
</dbReference>
<evidence type="ECO:0000313" key="14">
    <source>
        <dbReference type="EMBL" id="GAA0907856.1"/>
    </source>
</evidence>
<comment type="catalytic activity">
    <reaction evidence="1">
        <text>ATP + protein L-histidine = ADP + protein N-phospho-L-histidine.</text>
        <dbReference type="EC" id="2.7.13.3"/>
    </reaction>
</comment>
<dbReference type="Gene3D" id="1.10.287.130">
    <property type="match status" value="1"/>
</dbReference>
<evidence type="ECO:0000256" key="3">
    <source>
        <dbReference type="ARBA" id="ARBA00012438"/>
    </source>
</evidence>
<protein>
    <recommendedName>
        <fullName evidence="3">histidine kinase</fullName>
        <ecNumber evidence="3">2.7.13.3</ecNumber>
    </recommendedName>
</protein>
<keyword evidence="6 11" id="KW-0812">Transmembrane</keyword>
<evidence type="ECO:0000256" key="10">
    <source>
        <dbReference type="ARBA" id="ARBA00023136"/>
    </source>
</evidence>
<feature type="transmembrane region" description="Helical" evidence="11">
    <location>
        <begin position="156"/>
        <end position="180"/>
    </location>
</feature>
<sequence length="469" mass="49290">MRAGSLRTRLVASTLLLLAIASTVIAVVTTVSLREILLRRLDGDVRAADRVLIRAERGSPPSLEVRDRGPRPPDTLTAVIRDGTVIAAAVFPIGEDPRPVPEPVHGVLAGVPVGERPRSVDLGPLGDYRVVATPMPMGDVIVSGLPEAPVQATVTWLVLIELVVTGITLAGAGAAAAIVVRRELRPLERVAATAARVSALPLDRGEVSLVERVPDVDPGTEVGQVGSALNRMLDNVGSALEARHESEVRLRRFIADASHELRTPLAAISGYAELTRREELSPDVEYSLVRIASQTERMTALVEDLLLLARLDAGRPLERGEVDLTALVVDAVADAHAAGPDHRWQLDVPEQPVTVPGDGSRLAQVLANLLANARTHTPPGTTVTVALTAGPSGARLSVTDDGPGIAPDLLPHIFERFARGSAGRSRDNGSTGLGLAIVRAVVGAHGGRVEVSSEPGRTEFVVRLPGSAP</sequence>
<proteinExistence type="predicted"/>
<dbReference type="SUPFAM" id="SSF55874">
    <property type="entry name" value="ATPase domain of HSP90 chaperone/DNA topoisomerase II/histidine kinase"/>
    <property type="match status" value="1"/>
</dbReference>
<dbReference type="SUPFAM" id="SSF47384">
    <property type="entry name" value="Homodimeric domain of signal transducing histidine kinase"/>
    <property type="match status" value="1"/>
</dbReference>